<comment type="caution">
    <text evidence="1">The sequence shown here is derived from an EMBL/GenBank/DDBJ whole genome shotgun (WGS) entry which is preliminary data.</text>
</comment>
<protein>
    <submittedName>
        <fullName evidence="1">Uncharacterized protein</fullName>
    </submittedName>
</protein>
<evidence type="ECO:0000313" key="1">
    <source>
        <dbReference type="EMBL" id="KAI4363639.1"/>
    </source>
</evidence>
<dbReference type="EMBL" id="CM042885">
    <property type="protein sequence ID" value="KAI4363639.1"/>
    <property type="molecule type" value="Genomic_DNA"/>
</dbReference>
<gene>
    <name evidence="1" type="ORF">MLD38_019830</name>
</gene>
<proteinExistence type="predicted"/>
<organism evidence="1 2">
    <name type="scientific">Melastoma candidum</name>
    <dbReference type="NCBI Taxonomy" id="119954"/>
    <lineage>
        <taxon>Eukaryota</taxon>
        <taxon>Viridiplantae</taxon>
        <taxon>Streptophyta</taxon>
        <taxon>Embryophyta</taxon>
        <taxon>Tracheophyta</taxon>
        <taxon>Spermatophyta</taxon>
        <taxon>Magnoliopsida</taxon>
        <taxon>eudicotyledons</taxon>
        <taxon>Gunneridae</taxon>
        <taxon>Pentapetalae</taxon>
        <taxon>rosids</taxon>
        <taxon>malvids</taxon>
        <taxon>Myrtales</taxon>
        <taxon>Melastomataceae</taxon>
        <taxon>Melastomatoideae</taxon>
        <taxon>Melastomateae</taxon>
        <taxon>Melastoma</taxon>
    </lineage>
</organism>
<name>A0ACB9QCE8_9MYRT</name>
<keyword evidence="2" id="KW-1185">Reference proteome</keyword>
<evidence type="ECO:0000313" key="2">
    <source>
        <dbReference type="Proteomes" id="UP001057402"/>
    </source>
</evidence>
<accession>A0ACB9QCE8</accession>
<sequence length="148" mass="16751">MPTSTGATPFELVYGTQAVIPAEVKLPTIRILSQSNMTEEEKANHQLAHLDFIDEKRLAAIDHMQCYQQRMSRAFNKKVKEVKYKPRDVILKRILPNAKDPRGKFAPNYEGPFVVEHAFSGGATILMKMDGGELSQPINADALRRYYT</sequence>
<dbReference type="Proteomes" id="UP001057402">
    <property type="component" value="Chromosome 6"/>
</dbReference>
<reference evidence="2" key="1">
    <citation type="journal article" date="2023" name="Front. Plant Sci.">
        <title>Chromosomal-level genome assembly of Melastoma candidum provides insights into trichome evolution.</title>
        <authorList>
            <person name="Zhong Y."/>
            <person name="Wu W."/>
            <person name="Sun C."/>
            <person name="Zou P."/>
            <person name="Liu Y."/>
            <person name="Dai S."/>
            <person name="Zhou R."/>
        </authorList>
    </citation>
    <scope>NUCLEOTIDE SEQUENCE [LARGE SCALE GENOMIC DNA]</scope>
</reference>